<dbReference type="InterPro" id="IPR036388">
    <property type="entry name" value="WH-like_DNA-bd_sf"/>
</dbReference>
<proteinExistence type="predicted"/>
<name>A0ABY5L9Z5_9SPHN</name>
<feature type="domain" description="RNA polymerase sigma factor 70 region 4 type 2" evidence="1">
    <location>
        <begin position="12"/>
        <end position="60"/>
    </location>
</feature>
<dbReference type="SUPFAM" id="SSF88659">
    <property type="entry name" value="Sigma3 and sigma4 domains of RNA polymerase sigma factors"/>
    <property type="match status" value="1"/>
</dbReference>
<evidence type="ECO:0000313" key="2">
    <source>
        <dbReference type="EMBL" id="UUL83785.1"/>
    </source>
</evidence>
<dbReference type="InterPro" id="IPR013249">
    <property type="entry name" value="RNA_pol_sigma70_r4_t2"/>
</dbReference>
<reference evidence="2" key="1">
    <citation type="submission" date="2022-07" db="EMBL/GenBank/DDBJ databases">
        <title>Sphingomonas sp. nov., a novel bacterium isolated from the north slope of the Mount Everest.</title>
        <authorList>
            <person name="Cui X."/>
            <person name="Liu Y."/>
        </authorList>
    </citation>
    <scope>NUCLEOTIDE SEQUENCE</scope>
    <source>
        <strain evidence="2">S5-59</strain>
    </source>
</reference>
<protein>
    <submittedName>
        <fullName evidence="2">RNA polymerase subunit sigma</fullName>
    </submittedName>
</protein>
<dbReference type="RefSeq" id="WP_256507621.1">
    <property type="nucleotide sequence ID" value="NZ_CP101740.1"/>
</dbReference>
<dbReference type="EMBL" id="CP101740">
    <property type="protein sequence ID" value="UUL83785.1"/>
    <property type="molecule type" value="Genomic_DNA"/>
</dbReference>
<sequence>MTKHPDAEQLKLLERAIRKLPRRQREIFCAVRCDDLSYEEIAERTGLTVVEVERLFAEALLNIMRRLDLKPKRWWRFR</sequence>
<dbReference type="Proteomes" id="UP001058533">
    <property type="component" value="Chromosome"/>
</dbReference>
<accession>A0ABY5L9Z5</accession>
<evidence type="ECO:0000259" key="1">
    <source>
        <dbReference type="Pfam" id="PF08281"/>
    </source>
</evidence>
<keyword evidence="3" id="KW-1185">Reference proteome</keyword>
<organism evidence="2 3">
    <name type="scientific">Sphingomonas qomolangmaensis</name>
    <dbReference type="NCBI Taxonomy" id="2918765"/>
    <lineage>
        <taxon>Bacteria</taxon>
        <taxon>Pseudomonadati</taxon>
        <taxon>Pseudomonadota</taxon>
        <taxon>Alphaproteobacteria</taxon>
        <taxon>Sphingomonadales</taxon>
        <taxon>Sphingomonadaceae</taxon>
        <taxon>Sphingomonas</taxon>
    </lineage>
</organism>
<gene>
    <name evidence="2" type="ORF">NMP03_06210</name>
</gene>
<evidence type="ECO:0000313" key="3">
    <source>
        <dbReference type="Proteomes" id="UP001058533"/>
    </source>
</evidence>
<dbReference type="InterPro" id="IPR013324">
    <property type="entry name" value="RNA_pol_sigma_r3/r4-like"/>
</dbReference>
<dbReference type="Pfam" id="PF08281">
    <property type="entry name" value="Sigma70_r4_2"/>
    <property type="match status" value="1"/>
</dbReference>
<dbReference type="Gene3D" id="1.10.10.10">
    <property type="entry name" value="Winged helix-like DNA-binding domain superfamily/Winged helix DNA-binding domain"/>
    <property type="match status" value="1"/>
</dbReference>